<evidence type="ECO:0000313" key="4">
    <source>
        <dbReference type="Proteomes" id="UP000313359"/>
    </source>
</evidence>
<dbReference type="Proteomes" id="UP000313359">
    <property type="component" value="Unassembled WGS sequence"/>
</dbReference>
<name>A0A5C2S0P1_9APHY</name>
<evidence type="ECO:0000256" key="2">
    <source>
        <dbReference type="SAM" id="MobiDB-lite"/>
    </source>
</evidence>
<feature type="compositionally biased region" description="Gly residues" evidence="2">
    <location>
        <begin position="1"/>
        <end position="10"/>
    </location>
</feature>
<gene>
    <name evidence="3" type="ORF">L227DRAFT_507670</name>
</gene>
<dbReference type="InterPro" id="IPR021109">
    <property type="entry name" value="Peptidase_aspartic_dom_sf"/>
</dbReference>
<feature type="coiled-coil region" evidence="1">
    <location>
        <begin position="169"/>
        <end position="200"/>
    </location>
</feature>
<keyword evidence="4" id="KW-1185">Reference proteome</keyword>
<dbReference type="EMBL" id="ML122284">
    <property type="protein sequence ID" value="RPD56922.1"/>
    <property type="molecule type" value="Genomic_DNA"/>
</dbReference>
<keyword evidence="1" id="KW-0175">Coiled coil</keyword>
<dbReference type="AlphaFoldDB" id="A0A5C2S0P1"/>
<feature type="region of interest" description="Disordered" evidence="2">
    <location>
        <begin position="1"/>
        <end position="28"/>
    </location>
</feature>
<sequence>MLGGVRTGGKPGKKNKKAAPPDDDSVPAIERNAMRTRDFSRKIPRLIVVHVEVNGQTLRALLDTGSMADFISTTVVDQLKLEQEVLAKPIPVQLAVHGSRSKVNCCVNVDFKYQTISTRRRFDVVNLDTYDMILGTLFIFQHKVALGMNPTRISIGSDEPVEIQGEETVVLAFAAVELLEDELEKLRAELRRDAQDLCQDGAKAALPPLRDVNHTIPLIDESKVYAWRPSKCPDALKPLWQEKKAAYV</sequence>
<reference evidence="3" key="1">
    <citation type="journal article" date="2018" name="Genome Biol. Evol.">
        <title>Genomics and development of Lentinus tigrinus, a white-rot wood-decaying mushroom with dimorphic fruiting bodies.</title>
        <authorList>
            <person name="Wu B."/>
            <person name="Xu Z."/>
            <person name="Knudson A."/>
            <person name="Carlson A."/>
            <person name="Chen N."/>
            <person name="Kovaka S."/>
            <person name="LaButti K."/>
            <person name="Lipzen A."/>
            <person name="Pennachio C."/>
            <person name="Riley R."/>
            <person name="Schakwitz W."/>
            <person name="Umezawa K."/>
            <person name="Ohm R.A."/>
            <person name="Grigoriev I.V."/>
            <person name="Nagy L.G."/>
            <person name="Gibbons J."/>
            <person name="Hibbett D."/>
        </authorList>
    </citation>
    <scope>NUCLEOTIDE SEQUENCE [LARGE SCALE GENOMIC DNA]</scope>
    <source>
        <strain evidence="3">ALCF2SS1-6</strain>
    </source>
</reference>
<dbReference type="Pfam" id="PF08284">
    <property type="entry name" value="RVP_2"/>
    <property type="match status" value="1"/>
</dbReference>
<organism evidence="3 4">
    <name type="scientific">Lentinus tigrinus ALCF2SS1-6</name>
    <dbReference type="NCBI Taxonomy" id="1328759"/>
    <lineage>
        <taxon>Eukaryota</taxon>
        <taxon>Fungi</taxon>
        <taxon>Dikarya</taxon>
        <taxon>Basidiomycota</taxon>
        <taxon>Agaricomycotina</taxon>
        <taxon>Agaricomycetes</taxon>
        <taxon>Polyporales</taxon>
        <taxon>Polyporaceae</taxon>
        <taxon>Lentinus</taxon>
    </lineage>
</organism>
<evidence type="ECO:0000313" key="3">
    <source>
        <dbReference type="EMBL" id="RPD56922.1"/>
    </source>
</evidence>
<evidence type="ECO:0000256" key="1">
    <source>
        <dbReference type="SAM" id="Coils"/>
    </source>
</evidence>
<feature type="non-terminal residue" evidence="3">
    <location>
        <position position="248"/>
    </location>
</feature>
<accession>A0A5C2S0P1</accession>
<dbReference type="STRING" id="1328759.A0A5C2S0P1"/>
<dbReference type="SUPFAM" id="SSF50630">
    <property type="entry name" value="Acid proteases"/>
    <property type="match status" value="1"/>
</dbReference>
<dbReference type="Gene3D" id="2.40.70.10">
    <property type="entry name" value="Acid Proteases"/>
    <property type="match status" value="1"/>
</dbReference>
<dbReference type="OrthoDB" id="1750432at2759"/>
<dbReference type="CDD" id="cd00303">
    <property type="entry name" value="retropepsin_like"/>
    <property type="match status" value="1"/>
</dbReference>
<protein>
    <recommendedName>
        <fullName evidence="5">Aspartic peptidase DDI1-type domain-containing protein</fullName>
    </recommendedName>
</protein>
<evidence type="ECO:0008006" key="5">
    <source>
        <dbReference type="Google" id="ProtNLM"/>
    </source>
</evidence>
<proteinExistence type="predicted"/>